<reference evidence="2" key="1">
    <citation type="submission" date="2017-11" db="EMBL/GenBank/DDBJ databases">
        <authorList>
            <person name="Lima N.C."/>
            <person name="Parody-Merino A.M."/>
            <person name="Battley P.F."/>
            <person name="Fidler A.E."/>
            <person name="Prosdocimi F."/>
        </authorList>
    </citation>
    <scope>NUCLEOTIDE SEQUENCE [LARGE SCALE GENOMIC DNA]</scope>
</reference>
<accession>A0A2I0U6J4</accession>
<reference evidence="2" key="2">
    <citation type="submission" date="2017-12" db="EMBL/GenBank/DDBJ databases">
        <title>Genome sequence of the Bar-tailed Godwit (Limosa lapponica baueri).</title>
        <authorList>
            <person name="Lima N.C.B."/>
            <person name="Parody-Merino A.M."/>
            <person name="Battley P.F."/>
            <person name="Fidler A.E."/>
            <person name="Prosdocimi F."/>
        </authorList>
    </citation>
    <scope>NUCLEOTIDE SEQUENCE [LARGE SCALE GENOMIC DNA]</scope>
</reference>
<dbReference type="AlphaFoldDB" id="A0A2I0U6J4"/>
<proteinExistence type="predicted"/>
<evidence type="ECO:0000313" key="2">
    <source>
        <dbReference type="Proteomes" id="UP000233556"/>
    </source>
</evidence>
<sequence>MQQCADPNQYVQQLQQKAVLNAFQESDGQLVHCCVVLPTKVQIGSHDEWSILGPVLFDIFINDSESGIECTASNFTGDTNLSGAVDVPEARDAIQRDLGKINKWARMNLMRINKAKCRVWLHCVGSTPVSIRSMDEGIVSSPVEKDLGLLVEEKLDMSQQCVLTVQKATCILGYIKRNIASRSRELILALHLGLVRSYQEYCLQLWNR</sequence>
<dbReference type="Proteomes" id="UP000233556">
    <property type="component" value="Unassembled WGS sequence"/>
</dbReference>
<name>A0A2I0U6J4_LIMLA</name>
<organism evidence="1 2">
    <name type="scientific">Limosa lapponica baueri</name>
    <dbReference type="NCBI Taxonomy" id="1758121"/>
    <lineage>
        <taxon>Eukaryota</taxon>
        <taxon>Metazoa</taxon>
        <taxon>Chordata</taxon>
        <taxon>Craniata</taxon>
        <taxon>Vertebrata</taxon>
        <taxon>Euteleostomi</taxon>
        <taxon>Archelosauria</taxon>
        <taxon>Archosauria</taxon>
        <taxon>Dinosauria</taxon>
        <taxon>Saurischia</taxon>
        <taxon>Theropoda</taxon>
        <taxon>Coelurosauria</taxon>
        <taxon>Aves</taxon>
        <taxon>Neognathae</taxon>
        <taxon>Neoaves</taxon>
        <taxon>Charadriiformes</taxon>
        <taxon>Scolopacidae</taxon>
        <taxon>Limosa</taxon>
    </lineage>
</organism>
<dbReference type="EMBL" id="KZ506088">
    <property type="protein sequence ID" value="PKU41688.1"/>
    <property type="molecule type" value="Genomic_DNA"/>
</dbReference>
<protein>
    <recommendedName>
        <fullName evidence="3">Rna-directed dna polymerase from mobile element jockey-like</fullName>
    </recommendedName>
</protein>
<dbReference type="PANTHER" id="PTHR33332">
    <property type="entry name" value="REVERSE TRANSCRIPTASE DOMAIN-CONTAINING PROTEIN"/>
    <property type="match status" value="1"/>
</dbReference>
<keyword evidence="2" id="KW-1185">Reference proteome</keyword>
<evidence type="ECO:0000313" key="1">
    <source>
        <dbReference type="EMBL" id="PKU41688.1"/>
    </source>
</evidence>
<evidence type="ECO:0008006" key="3">
    <source>
        <dbReference type="Google" id="ProtNLM"/>
    </source>
</evidence>
<gene>
    <name evidence="1" type="ORF">llap_8020</name>
</gene>
<dbReference type="OrthoDB" id="9036313at2759"/>